<dbReference type="EMBL" id="RCHS01000810">
    <property type="protein sequence ID" value="RMX56727.1"/>
    <property type="molecule type" value="Genomic_DNA"/>
</dbReference>
<protein>
    <submittedName>
        <fullName evidence="1">Uncharacterized protein</fullName>
    </submittedName>
</protein>
<feature type="non-terminal residue" evidence="1">
    <location>
        <position position="86"/>
    </location>
</feature>
<dbReference type="Proteomes" id="UP000275408">
    <property type="component" value="Unassembled WGS sequence"/>
</dbReference>
<accession>A0A3M6UT32</accession>
<name>A0A3M6UT32_POCDA</name>
<gene>
    <name evidence="1" type="ORF">pdam_00023688</name>
</gene>
<evidence type="ECO:0000313" key="1">
    <source>
        <dbReference type="EMBL" id="RMX56727.1"/>
    </source>
</evidence>
<evidence type="ECO:0000313" key="2">
    <source>
        <dbReference type="Proteomes" id="UP000275408"/>
    </source>
</evidence>
<feature type="non-terminal residue" evidence="1">
    <location>
        <position position="1"/>
    </location>
</feature>
<dbReference type="AlphaFoldDB" id="A0A3M6UT32"/>
<keyword evidence="2" id="KW-1185">Reference proteome</keyword>
<comment type="caution">
    <text evidence="1">The sequence shown here is derived from an EMBL/GenBank/DDBJ whole genome shotgun (WGS) entry which is preliminary data.</text>
</comment>
<sequence>HFGREVRHVTSIFGYNTDGHHKTIKETSKLTWSIRRTKTFSMSAPIILNIKLLQDAESIVDKSKINPTPTPLYLSLLSQGMNSMEL</sequence>
<organism evidence="1 2">
    <name type="scientific">Pocillopora damicornis</name>
    <name type="common">Cauliflower coral</name>
    <name type="synonym">Millepora damicornis</name>
    <dbReference type="NCBI Taxonomy" id="46731"/>
    <lineage>
        <taxon>Eukaryota</taxon>
        <taxon>Metazoa</taxon>
        <taxon>Cnidaria</taxon>
        <taxon>Anthozoa</taxon>
        <taxon>Hexacorallia</taxon>
        <taxon>Scleractinia</taxon>
        <taxon>Astrocoeniina</taxon>
        <taxon>Pocilloporidae</taxon>
        <taxon>Pocillopora</taxon>
    </lineage>
</organism>
<proteinExistence type="predicted"/>
<reference evidence="1 2" key="1">
    <citation type="journal article" date="2018" name="Sci. Rep.">
        <title>Comparative analysis of the Pocillopora damicornis genome highlights role of immune system in coral evolution.</title>
        <authorList>
            <person name="Cunning R."/>
            <person name="Bay R.A."/>
            <person name="Gillette P."/>
            <person name="Baker A.C."/>
            <person name="Traylor-Knowles N."/>
        </authorList>
    </citation>
    <scope>NUCLEOTIDE SEQUENCE [LARGE SCALE GENOMIC DNA]</scope>
    <source>
        <strain evidence="1">RSMAS</strain>
        <tissue evidence="1">Whole animal</tissue>
    </source>
</reference>